<organism evidence="1 2">
    <name type="scientific">Exserohilum turcicum (strain 28A)</name>
    <name type="common">Northern leaf blight fungus</name>
    <name type="synonym">Setosphaeria turcica</name>
    <dbReference type="NCBI Taxonomy" id="671987"/>
    <lineage>
        <taxon>Eukaryota</taxon>
        <taxon>Fungi</taxon>
        <taxon>Dikarya</taxon>
        <taxon>Ascomycota</taxon>
        <taxon>Pezizomycotina</taxon>
        <taxon>Dothideomycetes</taxon>
        <taxon>Pleosporomycetidae</taxon>
        <taxon>Pleosporales</taxon>
        <taxon>Pleosporineae</taxon>
        <taxon>Pleosporaceae</taxon>
        <taxon>Exserohilum</taxon>
    </lineage>
</organism>
<reference evidence="1 2" key="2">
    <citation type="journal article" date="2013" name="PLoS Genet.">
        <title>Comparative genome structure, secondary metabolite, and effector coding capacity across Cochliobolus pathogens.</title>
        <authorList>
            <person name="Condon B.J."/>
            <person name="Leng Y."/>
            <person name="Wu D."/>
            <person name="Bushley K.E."/>
            <person name="Ohm R.A."/>
            <person name="Otillar R."/>
            <person name="Martin J."/>
            <person name="Schackwitz W."/>
            <person name="Grimwood J."/>
            <person name="MohdZainudin N."/>
            <person name="Xue C."/>
            <person name="Wang R."/>
            <person name="Manning V.A."/>
            <person name="Dhillon B."/>
            <person name="Tu Z.J."/>
            <person name="Steffenson B.J."/>
            <person name="Salamov A."/>
            <person name="Sun H."/>
            <person name="Lowry S."/>
            <person name="LaButti K."/>
            <person name="Han J."/>
            <person name="Copeland A."/>
            <person name="Lindquist E."/>
            <person name="Barry K."/>
            <person name="Schmutz J."/>
            <person name="Baker S.E."/>
            <person name="Ciuffetti L.M."/>
            <person name="Grigoriev I.V."/>
            <person name="Zhong S."/>
            <person name="Turgeon B.G."/>
        </authorList>
    </citation>
    <scope>NUCLEOTIDE SEQUENCE [LARGE SCALE GENOMIC DNA]</scope>
    <source>
        <strain evidence="2">28A</strain>
    </source>
</reference>
<keyword evidence="2" id="KW-1185">Reference proteome</keyword>
<dbReference type="RefSeq" id="XP_008021053.1">
    <property type="nucleotide sequence ID" value="XM_008022862.1"/>
</dbReference>
<dbReference type="Proteomes" id="UP000016935">
    <property type="component" value="Unassembled WGS sequence"/>
</dbReference>
<sequence>MLWGTGSRYMTLWVKVCGEYVRGPVTLRQDAKDASLTESPLWPWDTLLSSTVYFLAVLHETRSVLGTMLVASWSDYVCLPPCFHGTAGTVAWLSKPQPTPLRTTSRQPWQQQGVIRVHYRRRMSIMCRGD</sequence>
<accession>R0KT97</accession>
<gene>
    <name evidence="1" type="ORF">SETTUDRAFT_162619</name>
</gene>
<name>R0KT97_EXST2</name>
<proteinExistence type="predicted"/>
<protein>
    <submittedName>
        <fullName evidence="1">Uncharacterized protein</fullName>
    </submittedName>
</protein>
<dbReference type="AlphaFoldDB" id="R0KT97"/>
<evidence type="ECO:0000313" key="1">
    <source>
        <dbReference type="EMBL" id="EOA92134.1"/>
    </source>
</evidence>
<evidence type="ECO:0000313" key="2">
    <source>
        <dbReference type="Proteomes" id="UP000016935"/>
    </source>
</evidence>
<dbReference type="GeneID" id="19398460"/>
<dbReference type="EMBL" id="KB908481">
    <property type="protein sequence ID" value="EOA92134.1"/>
    <property type="molecule type" value="Genomic_DNA"/>
</dbReference>
<reference evidence="1 2" key="1">
    <citation type="journal article" date="2012" name="PLoS Pathog.">
        <title>Diverse lifestyles and strategies of plant pathogenesis encoded in the genomes of eighteen Dothideomycetes fungi.</title>
        <authorList>
            <person name="Ohm R.A."/>
            <person name="Feau N."/>
            <person name="Henrissat B."/>
            <person name="Schoch C.L."/>
            <person name="Horwitz B.A."/>
            <person name="Barry K.W."/>
            <person name="Condon B.J."/>
            <person name="Copeland A.C."/>
            <person name="Dhillon B."/>
            <person name="Glaser F."/>
            <person name="Hesse C.N."/>
            <person name="Kosti I."/>
            <person name="LaButti K."/>
            <person name="Lindquist E.A."/>
            <person name="Lucas S."/>
            <person name="Salamov A.A."/>
            <person name="Bradshaw R.E."/>
            <person name="Ciuffetti L."/>
            <person name="Hamelin R.C."/>
            <person name="Kema G.H.J."/>
            <person name="Lawrence C."/>
            <person name="Scott J.A."/>
            <person name="Spatafora J.W."/>
            <person name="Turgeon B.G."/>
            <person name="de Wit P.J.G.M."/>
            <person name="Zhong S."/>
            <person name="Goodwin S.B."/>
            <person name="Grigoriev I.V."/>
        </authorList>
    </citation>
    <scope>NUCLEOTIDE SEQUENCE [LARGE SCALE GENOMIC DNA]</scope>
    <source>
        <strain evidence="2">28A</strain>
    </source>
</reference>
<dbReference type="HOGENOM" id="CLU_1939441_0_0_1"/>